<keyword evidence="3" id="KW-1185">Reference proteome</keyword>
<dbReference type="RefSeq" id="WP_285153368.1">
    <property type="nucleotide sequence ID" value="NZ_JASSPP010000011.1"/>
</dbReference>
<dbReference type="SUPFAM" id="SSF53474">
    <property type="entry name" value="alpha/beta-Hydrolases"/>
    <property type="match status" value="1"/>
</dbReference>
<dbReference type="InterPro" id="IPR050466">
    <property type="entry name" value="Carboxylest/Gibb_receptor"/>
</dbReference>
<organism evidence="2 3">
    <name type="scientific">Sneathia sanguinegens</name>
    <dbReference type="NCBI Taxonomy" id="40543"/>
    <lineage>
        <taxon>Bacteria</taxon>
        <taxon>Fusobacteriati</taxon>
        <taxon>Fusobacteriota</taxon>
        <taxon>Fusobacteriia</taxon>
        <taxon>Fusobacteriales</taxon>
        <taxon>Leptotrichiaceae</taxon>
        <taxon>Sneathia</taxon>
    </lineage>
</organism>
<reference evidence="2 3" key="1">
    <citation type="submission" date="2023-06" db="EMBL/GenBank/DDBJ databases">
        <title>Antibody response to the Sneathia vaginalis cytopathogenic toxin A during pregnancy.</title>
        <authorList>
            <person name="Mccoy Z.T."/>
            <person name="Serrano M.G."/>
            <person name="Spaine K."/>
            <person name="Edwards D.J."/>
            <person name="Buck G.A."/>
            <person name="Jefferson K."/>
        </authorList>
    </citation>
    <scope>NUCLEOTIDE SEQUENCE [LARGE SCALE GENOMIC DNA]</scope>
    <source>
        <strain evidence="2 3">CCUG 42621</strain>
    </source>
</reference>
<dbReference type="Proteomes" id="UP001225134">
    <property type="component" value="Unassembled WGS sequence"/>
</dbReference>
<evidence type="ECO:0000259" key="1">
    <source>
        <dbReference type="Pfam" id="PF07859"/>
    </source>
</evidence>
<proteinExistence type="predicted"/>
<dbReference type="InterPro" id="IPR029058">
    <property type="entry name" value="AB_hydrolase_fold"/>
</dbReference>
<gene>
    <name evidence="2" type="ORF">QQA45_06245</name>
</gene>
<sequence>MDIAKSMIKAMKLRKDDEFGLGKENFIYEGLDISKIRSKIGYRSKDLAKDVKKEEKNVLGIKVYKYYIQDKIDKIVISLHGGGFYGGASVIMENCNKYIAKSGFCVYAIDYTLAPEKKFPDTMYEIYAVVKEIIKINPKCKIAIIGDSAGGHLAMNVALLEPKLFSYIALFYPVICLKQRKDWNIKEYGLEEDSIYAKASINFLYHIMKLIQKLYLKKIMMKNLSFLI</sequence>
<dbReference type="PANTHER" id="PTHR23024:SF24">
    <property type="entry name" value="ALPHA_BETA HYDROLASE FOLD-3 DOMAIN-CONTAINING PROTEIN"/>
    <property type="match status" value="1"/>
</dbReference>
<keyword evidence="2" id="KW-0378">Hydrolase</keyword>
<dbReference type="InterPro" id="IPR013094">
    <property type="entry name" value="AB_hydrolase_3"/>
</dbReference>
<evidence type="ECO:0000313" key="2">
    <source>
        <dbReference type="EMBL" id="MDK9581091.1"/>
    </source>
</evidence>
<dbReference type="Pfam" id="PF07859">
    <property type="entry name" value="Abhydrolase_3"/>
    <property type="match status" value="1"/>
</dbReference>
<name>A0ABT7HKQ7_9FUSO</name>
<protein>
    <submittedName>
        <fullName evidence="2">Alpha/beta hydrolase</fullName>
    </submittedName>
</protein>
<evidence type="ECO:0000313" key="3">
    <source>
        <dbReference type="Proteomes" id="UP001225134"/>
    </source>
</evidence>
<feature type="domain" description="Alpha/beta hydrolase fold-3" evidence="1">
    <location>
        <begin position="76"/>
        <end position="202"/>
    </location>
</feature>
<dbReference type="Gene3D" id="3.40.50.1820">
    <property type="entry name" value="alpha/beta hydrolase"/>
    <property type="match status" value="1"/>
</dbReference>
<dbReference type="PANTHER" id="PTHR23024">
    <property type="entry name" value="ARYLACETAMIDE DEACETYLASE"/>
    <property type="match status" value="1"/>
</dbReference>
<dbReference type="EMBL" id="JASSPP010000011">
    <property type="protein sequence ID" value="MDK9581091.1"/>
    <property type="molecule type" value="Genomic_DNA"/>
</dbReference>
<comment type="caution">
    <text evidence="2">The sequence shown here is derived from an EMBL/GenBank/DDBJ whole genome shotgun (WGS) entry which is preliminary data.</text>
</comment>
<dbReference type="GO" id="GO:0016787">
    <property type="term" value="F:hydrolase activity"/>
    <property type="evidence" value="ECO:0007669"/>
    <property type="project" value="UniProtKB-KW"/>
</dbReference>
<accession>A0ABT7HKQ7</accession>